<dbReference type="CDD" id="cd22765">
    <property type="entry name" value="AtOTU1-like"/>
    <property type="match status" value="1"/>
</dbReference>
<accession>A0A7I8L7B5</accession>
<evidence type="ECO:0000313" key="10">
    <source>
        <dbReference type="Proteomes" id="UP000663760"/>
    </source>
</evidence>
<dbReference type="GO" id="GO:0006508">
    <property type="term" value="P:proteolysis"/>
    <property type="evidence" value="ECO:0007669"/>
    <property type="project" value="UniProtKB-KW"/>
</dbReference>
<dbReference type="OrthoDB" id="18915at2759"/>
<name>A0A7I8L7B5_SPIIN</name>
<comment type="catalytic activity">
    <reaction evidence="1">
        <text>Thiol-dependent hydrolysis of ester, thioester, amide, peptide and isopeptide bonds formed by the C-terminal Gly of ubiquitin (a 76-residue protein attached to proteins as an intracellular targeting signal).</text>
        <dbReference type="EC" id="3.4.19.12"/>
    </reaction>
</comment>
<dbReference type="InterPro" id="IPR019400">
    <property type="entry name" value="Peptidase_C65_otubain"/>
</dbReference>
<keyword evidence="7" id="KW-0788">Thiol protease</keyword>
<dbReference type="GO" id="GO:0043130">
    <property type="term" value="F:ubiquitin binding"/>
    <property type="evidence" value="ECO:0007669"/>
    <property type="project" value="TreeGrafter"/>
</dbReference>
<dbReference type="Proteomes" id="UP000663760">
    <property type="component" value="Chromosome 11"/>
</dbReference>
<evidence type="ECO:0000256" key="5">
    <source>
        <dbReference type="ARBA" id="ARBA00022786"/>
    </source>
</evidence>
<dbReference type="PROSITE" id="PS50802">
    <property type="entry name" value="OTU"/>
    <property type="match status" value="1"/>
</dbReference>
<dbReference type="EC" id="3.4.19.12" evidence="3"/>
<keyword evidence="4" id="KW-0645">Protease</keyword>
<dbReference type="SUPFAM" id="SSF54001">
    <property type="entry name" value="Cysteine proteinases"/>
    <property type="match status" value="1"/>
</dbReference>
<dbReference type="GO" id="GO:0004843">
    <property type="term" value="F:cysteine-type deubiquitinase activity"/>
    <property type="evidence" value="ECO:0007669"/>
    <property type="project" value="UniProtKB-EC"/>
</dbReference>
<dbReference type="FunFam" id="1.20.1300.20:FF:000001">
    <property type="entry name" value="Ubiquitin thioesterase OTUB1"/>
    <property type="match status" value="1"/>
</dbReference>
<dbReference type="InterPro" id="IPR042467">
    <property type="entry name" value="Peptidase_C65_otubain_sub2"/>
</dbReference>
<keyword evidence="5" id="KW-0833">Ubl conjugation pathway</keyword>
<dbReference type="EMBL" id="LR746274">
    <property type="protein sequence ID" value="CAA7405164.1"/>
    <property type="molecule type" value="Genomic_DNA"/>
</dbReference>
<dbReference type="AlphaFoldDB" id="A0A7I8L7B5"/>
<evidence type="ECO:0000256" key="6">
    <source>
        <dbReference type="ARBA" id="ARBA00022801"/>
    </source>
</evidence>
<dbReference type="Gene3D" id="3.30.200.60">
    <property type="entry name" value="Peptidase C65 Otubain, subdomain 1"/>
    <property type="match status" value="1"/>
</dbReference>
<dbReference type="InterPro" id="IPR003323">
    <property type="entry name" value="OTU_dom"/>
</dbReference>
<evidence type="ECO:0000256" key="3">
    <source>
        <dbReference type="ARBA" id="ARBA00012759"/>
    </source>
</evidence>
<organism evidence="9 10">
    <name type="scientific">Spirodela intermedia</name>
    <name type="common">Intermediate duckweed</name>
    <dbReference type="NCBI Taxonomy" id="51605"/>
    <lineage>
        <taxon>Eukaryota</taxon>
        <taxon>Viridiplantae</taxon>
        <taxon>Streptophyta</taxon>
        <taxon>Embryophyta</taxon>
        <taxon>Tracheophyta</taxon>
        <taxon>Spermatophyta</taxon>
        <taxon>Magnoliopsida</taxon>
        <taxon>Liliopsida</taxon>
        <taxon>Araceae</taxon>
        <taxon>Lemnoideae</taxon>
        <taxon>Spirodela</taxon>
    </lineage>
</organism>
<dbReference type="PANTHER" id="PTHR12931">
    <property type="entry name" value="UBIQUITIN THIOLESTERASE PROTEIN OTUB"/>
    <property type="match status" value="1"/>
</dbReference>
<feature type="domain" description="OTU" evidence="8">
    <location>
        <begin position="111"/>
        <end position="326"/>
    </location>
</feature>
<dbReference type="InterPro" id="IPR042468">
    <property type="entry name" value="Peptidase_C65_otubain_sub1"/>
</dbReference>
<dbReference type="GO" id="GO:0005634">
    <property type="term" value="C:nucleus"/>
    <property type="evidence" value="ECO:0007669"/>
    <property type="project" value="TreeGrafter"/>
</dbReference>
<evidence type="ECO:0000256" key="7">
    <source>
        <dbReference type="ARBA" id="ARBA00022807"/>
    </source>
</evidence>
<dbReference type="GO" id="GO:0071108">
    <property type="term" value="P:protein K48-linked deubiquitination"/>
    <property type="evidence" value="ECO:0007669"/>
    <property type="project" value="TreeGrafter"/>
</dbReference>
<dbReference type="Gene3D" id="1.20.1300.20">
    <property type="entry name" value="Peptidase C65 Otubain, subdomain 2"/>
    <property type="match status" value="1"/>
</dbReference>
<dbReference type="Pfam" id="PF10275">
    <property type="entry name" value="Peptidase_C65"/>
    <property type="match status" value="1"/>
</dbReference>
<sequence length="355" mass="39704">MHNSPAEDGVEEECCSLNSNPSAAVDSVLGQSALRLGLGVGSSQTPGPDEYDWSSFRDDDILHQQSNILEEEAEKMLCVGEKEPLSALAAEYQSGSPILLEKIKMLSEHYSGIRRTRGDGNCFFRSFMFSYLEHILETQDKAEVYRIKSDIEECKKTLQNLGYADFTFEDYFDTFIELLDGVIQGGEGSISAKELLQKCQDRSYSDSMVMFFRFVTSGEIRRRAEFFEPFILGFTNGIGTVDQFCKTSVEPMGEESDHIHITALSDTLGVAVRIVYLDRSSCDGGVLNVNHHDFVASQDAPEGGNPSRPFVTLLYRPGHYDILYGKLPPSLSLSLSLYIYIYISSESLMALWRRG</sequence>
<reference evidence="9" key="1">
    <citation type="submission" date="2020-02" db="EMBL/GenBank/DDBJ databases">
        <authorList>
            <person name="Scholz U."/>
            <person name="Mascher M."/>
            <person name="Fiebig A."/>
        </authorList>
    </citation>
    <scope>NUCLEOTIDE SEQUENCE</scope>
</reference>
<protein>
    <recommendedName>
        <fullName evidence="3">ubiquitinyl hydrolase 1</fullName>
        <ecNumber evidence="3">3.4.19.12</ecNumber>
    </recommendedName>
</protein>
<dbReference type="PANTHER" id="PTHR12931:SF15">
    <property type="entry name" value="UBIQUITIN THIOESTERASE OTUBAIN-LIKE"/>
    <property type="match status" value="1"/>
</dbReference>
<evidence type="ECO:0000256" key="4">
    <source>
        <dbReference type="ARBA" id="ARBA00022670"/>
    </source>
</evidence>
<keyword evidence="6" id="KW-0378">Hydrolase</keyword>
<evidence type="ECO:0000259" key="8">
    <source>
        <dbReference type="PROSITE" id="PS50802"/>
    </source>
</evidence>
<evidence type="ECO:0000313" key="9">
    <source>
        <dbReference type="EMBL" id="CAA7405164.1"/>
    </source>
</evidence>
<evidence type="ECO:0000256" key="2">
    <source>
        <dbReference type="ARBA" id="ARBA00006579"/>
    </source>
</evidence>
<proteinExistence type="inferred from homology"/>
<evidence type="ECO:0000256" key="1">
    <source>
        <dbReference type="ARBA" id="ARBA00000707"/>
    </source>
</evidence>
<comment type="similarity">
    <text evidence="2">Belongs to the peptidase C65 family.</text>
</comment>
<dbReference type="InterPro" id="IPR038765">
    <property type="entry name" value="Papain-like_cys_pep_sf"/>
</dbReference>
<gene>
    <name evidence="9" type="ORF">SI8410_11015842</name>
</gene>
<keyword evidence="10" id="KW-1185">Reference proteome</keyword>